<dbReference type="AlphaFoldDB" id="A0ABD3FGH9"/>
<evidence type="ECO:0000313" key="1">
    <source>
        <dbReference type="EMBL" id="KAL3664955.1"/>
    </source>
</evidence>
<dbReference type="Gene3D" id="3.40.50.150">
    <property type="entry name" value="Vaccinia Virus protein VP39"/>
    <property type="match status" value="1"/>
</dbReference>
<reference evidence="1 2" key="1">
    <citation type="submission" date="2024-09" db="EMBL/GenBank/DDBJ databases">
        <title>Genome sequencing and assembly of Phytophthora oleae, isolate VK10A, causative agent of rot of olive drupes.</title>
        <authorList>
            <person name="Conti Taguali S."/>
            <person name="Riolo M."/>
            <person name="La Spada F."/>
            <person name="Cacciola S.O."/>
            <person name="Dionisio G."/>
        </authorList>
    </citation>
    <scope>NUCLEOTIDE SEQUENCE [LARGE SCALE GENOMIC DNA]</scope>
    <source>
        <strain evidence="1 2">VK10A</strain>
    </source>
</reference>
<dbReference type="EMBL" id="JBIMZQ010000022">
    <property type="protein sequence ID" value="KAL3664955.1"/>
    <property type="molecule type" value="Genomic_DNA"/>
</dbReference>
<keyword evidence="2" id="KW-1185">Reference proteome</keyword>
<evidence type="ECO:0000313" key="2">
    <source>
        <dbReference type="Proteomes" id="UP001632037"/>
    </source>
</evidence>
<comment type="caution">
    <text evidence="1">The sequence shown here is derived from an EMBL/GenBank/DDBJ whole genome shotgun (WGS) entry which is preliminary data.</text>
</comment>
<proteinExistence type="predicted"/>
<protein>
    <submittedName>
        <fullName evidence="1">Uncharacterized protein</fullName>
    </submittedName>
</protein>
<dbReference type="InterPro" id="IPR029063">
    <property type="entry name" value="SAM-dependent_MTases_sf"/>
</dbReference>
<sequence length="134" mass="15517">MAIAIELRADVYQLGLKMIGKNVQGRRVLSRLQFFCKDVDGVELSRCLPFQQATIVYWNNLLFQPSVIEIVKEQLSYMDGVRFFISSVRMCPRHRESCFSGFCSTCELVKELGLPCSWKAYPQQVFVYRSKLAF</sequence>
<organism evidence="1 2">
    <name type="scientific">Phytophthora oleae</name>
    <dbReference type="NCBI Taxonomy" id="2107226"/>
    <lineage>
        <taxon>Eukaryota</taxon>
        <taxon>Sar</taxon>
        <taxon>Stramenopiles</taxon>
        <taxon>Oomycota</taxon>
        <taxon>Peronosporomycetes</taxon>
        <taxon>Peronosporales</taxon>
        <taxon>Peronosporaceae</taxon>
        <taxon>Phytophthora</taxon>
    </lineage>
</organism>
<dbReference type="Proteomes" id="UP001632037">
    <property type="component" value="Unassembled WGS sequence"/>
</dbReference>
<accession>A0ABD3FGH9</accession>
<name>A0ABD3FGH9_9STRA</name>
<gene>
    <name evidence="1" type="ORF">V7S43_010131</name>
</gene>